<feature type="region of interest" description="Disordered" evidence="6">
    <location>
        <begin position="313"/>
        <end position="335"/>
    </location>
</feature>
<dbReference type="EMBL" id="CP126216">
    <property type="protein sequence ID" value="WIA18003.1"/>
    <property type="molecule type" value="Genomic_DNA"/>
</dbReference>
<reference evidence="8 9" key="1">
    <citation type="submission" date="2023-05" db="EMBL/GenBank/DDBJ databases">
        <title>A 100% complete, gapless, phased diploid assembly of the Scenedesmus obliquus UTEX 3031 genome.</title>
        <authorList>
            <person name="Biondi T.C."/>
            <person name="Hanschen E.R."/>
            <person name="Kwon T."/>
            <person name="Eng W."/>
            <person name="Kruse C.P.S."/>
            <person name="Koehler S.I."/>
            <person name="Kunde Y."/>
            <person name="Gleasner C.D."/>
            <person name="You Mak K.T."/>
            <person name="Polle J."/>
            <person name="Hovde B.T."/>
            <person name="Starkenburg S.R."/>
        </authorList>
    </citation>
    <scope>NUCLEOTIDE SEQUENCE [LARGE SCALE GENOMIC DNA]</scope>
    <source>
        <strain evidence="8 9">DOE0152z</strain>
    </source>
</reference>
<keyword evidence="4" id="KW-0378">Hydrolase</keyword>
<evidence type="ECO:0000256" key="5">
    <source>
        <dbReference type="ARBA" id="ARBA00022825"/>
    </source>
</evidence>
<evidence type="ECO:0000259" key="7">
    <source>
        <dbReference type="Pfam" id="PF00082"/>
    </source>
</evidence>
<organism evidence="8 9">
    <name type="scientific">Tetradesmus obliquus</name>
    <name type="common">Green alga</name>
    <name type="synonym">Acutodesmus obliquus</name>
    <dbReference type="NCBI Taxonomy" id="3088"/>
    <lineage>
        <taxon>Eukaryota</taxon>
        <taxon>Viridiplantae</taxon>
        <taxon>Chlorophyta</taxon>
        <taxon>core chlorophytes</taxon>
        <taxon>Chlorophyceae</taxon>
        <taxon>CS clade</taxon>
        <taxon>Sphaeropleales</taxon>
        <taxon>Scenedesmaceae</taxon>
        <taxon>Tetradesmus</taxon>
    </lineage>
</organism>
<protein>
    <recommendedName>
        <fullName evidence="7">Peptidase S8/S53 domain-containing protein</fullName>
    </recommendedName>
</protein>
<proteinExistence type="inferred from homology"/>
<keyword evidence="5" id="KW-0720">Serine protease</keyword>
<comment type="similarity">
    <text evidence="1">Belongs to the plant acyltransferase family.</text>
</comment>
<dbReference type="PROSITE" id="PS00138">
    <property type="entry name" value="SUBTILASE_SER"/>
    <property type="match status" value="1"/>
</dbReference>
<gene>
    <name evidence="8" type="ORF">OEZ85_009490</name>
</gene>
<accession>A0ABY8UEB1</accession>
<dbReference type="InterPro" id="IPR036852">
    <property type="entry name" value="Peptidase_S8/S53_dom_sf"/>
</dbReference>
<evidence type="ECO:0000313" key="9">
    <source>
        <dbReference type="Proteomes" id="UP001244341"/>
    </source>
</evidence>
<dbReference type="Pfam" id="PF02458">
    <property type="entry name" value="Transferase"/>
    <property type="match status" value="1"/>
</dbReference>
<feature type="domain" description="Peptidase S8/S53" evidence="7">
    <location>
        <begin position="960"/>
        <end position="1025"/>
    </location>
</feature>
<evidence type="ECO:0000256" key="3">
    <source>
        <dbReference type="ARBA" id="ARBA00022679"/>
    </source>
</evidence>
<dbReference type="Gene3D" id="3.30.559.10">
    <property type="entry name" value="Chloramphenicol acetyltransferase-like domain"/>
    <property type="match status" value="1"/>
</dbReference>
<dbReference type="InterPro" id="IPR000209">
    <property type="entry name" value="Peptidase_S8/S53_dom"/>
</dbReference>
<dbReference type="PANTHER" id="PTHR31642:SF310">
    <property type="entry name" value="FATTY ALCOHOL:CAFFEOYL-COA ACYLTRANSFERASE"/>
    <property type="match status" value="1"/>
</dbReference>
<evidence type="ECO:0000313" key="8">
    <source>
        <dbReference type="EMBL" id="WIA18003.1"/>
    </source>
</evidence>
<dbReference type="InterPro" id="IPR023828">
    <property type="entry name" value="Peptidase_S8_Ser-AS"/>
</dbReference>
<evidence type="ECO:0000256" key="1">
    <source>
        <dbReference type="ARBA" id="ARBA00009861"/>
    </source>
</evidence>
<sequence>MKAFDSKASEAPVSIHAKAFPRGVTIERHQFTALDRHVGTNRCVLPWAFLYKETLRPAALKEALSAALDAFPTLAGRVQPEKPASRFARTTNWQLACCNAGVPFSVHSSSSSLQELLQSGAMTQRQGFTFPDAKESTLPPYMERMDAAAVLSGDAPVLAVRLTQLAGGGSILAVTVSHVVLDGRSYVRFLQHWAGLYNSLMAGAAAAGEAAAVAPAAAAGSSSSSSSSRSRATASLHCREGQYVSSNDAVSSLLWLLMCYLRKRPLPGQARPPALQDACLGLAFDLRTASAAATRPPGGCMTAGCPASAAAGITSSSSKPTAAPAGSSSSSSSSGAPGAAWVDLAHLKDLTPPNQDTATLLQPTAAASPASAAAGTDRQQTLDSNVAAGPALDHSQLQLPPDYFGSSAWSIHVRSCTELAAQLLEANLYECAVGCDDIPVVSTSSAAGDDGPAGVSPAAVALAVTALQAAGVQVTGSFGSQLSLQLSDEQLRSQAVQQHCCYVVESEPQVLPRRAAAKPAQSSRLGTEQGRRAMMVDKLLAAYPGLNGTGVKVGLLSDSYWETPVESGKQPSPCAAVNNATILRDFKPSANSSLRGFGEGRAMAELICFTAPGVQFVFRTGFLGEADMASGILELAAAGCNVIVDDLYYFNEGEYSVGVITQAVEQVAAQGVSYFGAAGNYDGAVWEASSARWTTFGNRTLHNFGNKAAPNAFLEVYMYGRARFYLHWNEPFFRYTNGRVGAWSDIDFFMCPTPELTSSCFNNRTDNNGNETSPVGKDPWELLDVPVTTSGPMYLAIELVDTQQPNKRNAGAAAAGAAAADAQASAGAAAVAEVAGGVEGGASVADAVVLPRVAMRLKLRWNNTGNVEIVEGQADNTAEAPSIIPHVNTPACIATAAAQYDLTPGYGFPNAVMEDYSSKGRTPIFFDAQGNRFPGARLYSKPDVTGPDGLDTSFFPPEEREFSDYDDTGFPNFYGTSAAAPAVAAVAALMLQNNRSLTPAEVYSRLRASAIDIGRPGYDPKSGFGFVAANRIKLEGCPGALNGTRCNTGSLCSLNGTCTEGVCVGQPKTCPGATSCRGPGICSPATGQCINAVKPNGTACPPVRHIARRPCSSVQWQCQAGTCAAVRTPEQQGTRCTDGDRCTVRDRCDGKGSCIGERVCRP</sequence>
<evidence type="ECO:0000256" key="6">
    <source>
        <dbReference type="SAM" id="MobiDB-lite"/>
    </source>
</evidence>
<name>A0ABY8UEB1_TETOB</name>
<dbReference type="SUPFAM" id="SSF52777">
    <property type="entry name" value="CoA-dependent acyltransferases"/>
    <property type="match status" value="1"/>
</dbReference>
<keyword evidence="9" id="KW-1185">Reference proteome</keyword>
<evidence type="ECO:0000256" key="2">
    <source>
        <dbReference type="ARBA" id="ARBA00022670"/>
    </source>
</evidence>
<evidence type="ECO:0000256" key="4">
    <source>
        <dbReference type="ARBA" id="ARBA00022801"/>
    </source>
</evidence>
<dbReference type="PANTHER" id="PTHR31642">
    <property type="entry name" value="TRICHOTHECENE 3-O-ACETYLTRANSFERASE"/>
    <property type="match status" value="1"/>
</dbReference>
<dbReference type="Pfam" id="PF00082">
    <property type="entry name" value="Peptidase_S8"/>
    <property type="match status" value="1"/>
</dbReference>
<dbReference type="Gene3D" id="3.40.50.200">
    <property type="entry name" value="Peptidase S8/S53 domain"/>
    <property type="match status" value="2"/>
</dbReference>
<dbReference type="InterPro" id="IPR023213">
    <property type="entry name" value="CAT-like_dom_sf"/>
</dbReference>
<dbReference type="SUPFAM" id="SSF52743">
    <property type="entry name" value="Subtilisin-like"/>
    <property type="match status" value="1"/>
</dbReference>
<dbReference type="Proteomes" id="UP001244341">
    <property type="component" value="Chromosome 9b"/>
</dbReference>
<dbReference type="InterPro" id="IPR050317">
    <property type="entry name" value="Plant_Fungal_Acyltransferase"/>
</dbReference>
<keyword evidence="3" id="KW-0808">Transferase</keyword>
<keyword evidence="2" id="KW-0645">Protease</keyword>